<dbReference type="InterPro" id="IPR000674">
    <property type="entry name" value="Ald_Oxase/Xan_DH_a/b"/>
</dbReference>
<accession>A0A382DGS0</accession>
<dbReference type="InterPro" id="IPR036856">
    <property type="entry name" value="Ald_Oxase/Xan_DH_a/b_sf"/>
</dbReference>
<evidence type="ECO:0000313" key="4">
    <source>
        <dbReference type="EMBL" id="SVB36823.1"/>
    </source>
</evidence>
<dbReference type="PANTHER" id="PTHR11908:SF132">
    <property type="entry name" value="ALDEHYDE OXIDASE 1-RELATED"/>
    <property type="match status" value="1"/>
</dbReference>
<dbReference type="EMBL" id="UINC01038993">
    <property type="protein sequence ID" value="SVB36823.1"/>
    <property type="molecule type" value="Genomic_DNA"/>
</dbReference>
<dbReference type="InterPro" id="IPR008274">
    <property type="entry name" value="AldOxase/xan_DH_MoCoBD1"/>
</dbReference>
<protein>
    <recommendedName>
        <fullName evidence="3">Aldehyde oxidase/xanthine dehydrogenase a/b hammerhead domain-containing protein</fullName>
    </recommendedName>
</protein>
<dbReference type="SMART" id="SM01008">
    <property type="entry name" value="Ald_Xan_dh_C"/>
    <property type="match status" value="1"/>
</dbReference>
<feature type="domain" description="Aldehyde oxidase/xanthine dehydrogenase a/b hammerhead" evidence="3">
    <location>
        <begin position="27"/>
        <end position="143"/>
    </location>
</feature>
<feature type="non-terminal residue" evidence="4">
    <location>
        <position position="414"/>
    </location>
</feature>
<organism evidence="4">
    <name type="scientific">marine metagenome</name>
    <dbReference type="NCBI Taxonomy" id="408172"/>
    <lineage>
        <taxon>unclassified sequences</taxon>
        <taxon>metagenomes</taxon>
        <taxon>ecological metagenomes</taxon>
    </lineage>
</organism>
<keyword evidence="1" id="KW-0500">Molybdenum</keyword>
<reference evidence="4" key="1">
    <citation type="submission" date="2018-05" db="EMBL/GenBank/DDBJ databases">
        <authorList>
            <person name="Lanie J.A."/>
            <person name="Ng W.-L."/>
            <person name="Kazmierczak K.M."/>
            <person name="Andrzejewski T.M."/>
            <person name="Davidsen T.M."/>
            <person name="Wayne K.J."/>
            <person name="Tettelin H."/>
            <person name="Glass J.I."/>
            <person name="Rusch D."/>
            <person name="Podicherti R."/>
            <person name="Tsui H.-C.T."/>
            <person name="Winkler M.E."/>
        </authorList>
    </citation>
    <scope>NUCLEOTIDE SEQUENCE</scope>
</reference>
<gene>
    <name evidence="4" type="ORF">METZ01_LOCUS189677</name>
</gene>
<dbReference type="Pfam" id="PF01315">
    <property type="entry name" value="Ald_Xan_dh_C"/>
    <property type="match status" value="1"/>
</dbReference>
<dbReference type="GO" id="GO:0005506">
    <property type="term" value="F:iron ion binding"/>
    <property type="evidence" value="ECO:0007669"/>
    <property type="project" value="InterPro"/>
</dbReference>
<dbReference type="Gene3D" id="3.90.1170.50">
    <property type="entry name" value="Aldehyde oxidase/xanthine dehydrogenase, a/b hammerhead"/>
    <property type="match status" value="1"/>
</dbReference>
<evidence type="ECO:0000256" key="2">
    <source>
        <dbReference type="ARBA" id="ARBA00023002"/>
    </source>
</evidence>
<proteinExistence type="predicted"/>
<sequence>MATTTNIGPFKVVGTTPIRHDGLDKVTGNARFSNDVNMPGLLYGKVLRSPHSHAIIKSIDTSGAEALEGVKAVATSADFPQLSGLVEDLVEGSLHNFLFMSNNILAKEKVLYKGHAIAAVAATTTQIAEAAVELIKVDYEVLKPVTDAREAMRPDAPILHPRLVSMSNAALRPGGYRKEDEIGEETNIANHFEFRLGDIDQGFKNSDEIVEREFHTSPVHQGYIEPHAATAHWSADGKLTIWSSSQGQFMVREQTSRVLNIPISHIKAVPMEIGGGFGGKLLVYLEPVVAVLSKKSGHPVKIAMSRADVLEATGPTAGSHIKVRMGATKDGKITAAEAQLIYEAGAYPGSPVSGGCQCMFGPYVIPNGYLEGFDVVVNRPKSAAYRAPGVPVAAFAVESVVDELAEKLGIDALQ</sequence>
<dbReference type="SUPFAM" id="SSF56003">
    <property type="entry name" value="Molybdenum cofactor-binding domain"/>
    <property type="match status" value="1"/>
</dbReference>
<evidence type="ECO:0000259" key="3">
    <source>
        <dbReference type="SMART" id="SM01008"/>
    </source>
</evidence>
<evidence type="ECO:0000256" key="1">
    <source>
        <dbReference type="ARBA" id="ARBA00022505"/>
    </source>
</evidence>
<dbReference type="InterPro" id="IPR037165">
    <property type="entry name" value="AldOxase/xan_DH_Mopterin-bd_sf"/>
</dbReference>
<dbReference type="Gene3D" id="3.30.365.10">
    <property type="entry name" value="Aldehyde oxidase/xanthine dehydrogenase, molybdopterin binding domain"/>
    <property type="match status" value="2"/>
</dbReference>
<dbReference type="Pfam" id="PF02738">
    <property type="entry name" value="MoCoBD_1"/>
    <property type="match status" value="1"/>
</dbReference>
<dbReference type="InterPro" id="IPR016208">
    <property type="entry name" value="Ald_Oxase/xanthine_DH-like"/>
</dbReference>
<dbReference type="PANTHER" id="PTHR11908">
    <property type="entry name" value="XANTHINE DEHYDROGENASE"/>
    <property type="match status" value="1"/>
</dbReference>
<dbReference type="GO" id="GO:0016491">
    <property type="term" value="F:oxidoreductase activity"/>
    <property type="evidence" value="ECO:0007669"/>
    <property type="project" value="UniProtKB-KW"/>
</dbReference>
<name>A0A382DGS0_9ZZZZ</name>
<dbReference type="SUPFAM" id="SSF54665">
    <property type="entry name" value="CO dehydrogenase molybdoprotein N-domain-like"/>
    <property type="match status" value="1"/>
</dbReference>
<keyword evidence="2" id="KW-0560">Oxidoreductase</keyword>
<dbReference type="AlphaFoldDB" id="A0A382DGS0"/>